<comment type="cofactor">
    <cofactor evidence="1">
        <name>Fe cation</name>
        <dbReference type="ChEBI" id="CHEBI:24875"/>
    </cofactor>
</comment>
<dbReference type="PANTHER" id="PTHR43595:SF2">
    <property type="entry name" value="SMALL RIBOSOMAL SUBUNIT PROTEIN MS42"/>
    <property type="match status" value="1"/>
</dbReference>
<organism evidence="10 11">
    <name type="scientific">Albugo candida</name>
    <dbReference type="NCBI Taxonomy" id="65357"/>
    <lineage>
        <taxon>Eukaryota</taxon>
        <taxon>Sar</taxon>
        <taxon>Stramenopiles</taxon>
        <taxon>Oomycota</taxon>
        <taxon>Peronosporomycetes</taxon>
        <taxon>Albuginales</taxon>
        <taxon>Albuginaceae</taxon>
        <taxon>Albugo</taxon>
    </lineage>
</organism>
<evidence type="ECO:0000256" key="6">
    <source>
        <dbReference type="ARBA" id="ARBA00023002"/>
    </source>
</evidence>
<dbReference type="Gene3D" id="1.10.287.990">
    <property type="entry name" value="Fe,Mn superoxide dismutase (SOD) domain"/>
    <property type="match status" value="2"/>
</dbReference>
<dbReference type="InterPro" id="IPR019833">
    <property type="entry name" value="Mn/Fe_SOD_BS"/>
</dbReference>
<keyword evidence="5" id="KW-0479">Metal-binding</keyword>
<proteinExistence type="inferred from homology"/>
<accession>A0A024G881</accession>
<evidence type="ECO:0000256" key="5">
    <source>
        <dbReference type="ARBA" id="ARBA00022723"/>
    </source>
</evidence>
<dbReference type="SUPFAM" id="SSF54719">
    <property type="entry name" value="Fe,Mn superoxide dismutase (SOD), C-terminal domain"/>
    <property type="match status" value="2"/>
</dbReference>
<dbReference type="Gene3D" id="3.55.40.20">
    <property type="entry name" value="Iron/manganese superoxide dismutase, C-terminal domain"/>
    <property type="match status" value="2"/>
</dbReference>
<dbReference type="PROSITE" id="PS00088">
    <property type="entry name" value="SOD_MN"/>
    <property type="match status" value="1"/>
</dbReference>
<dbReference type="InterPro" id="IPR036314">
    <property type="entry name" value="SOD_C_sf"/>
</dbReference>
<feature type="domain" description="Manganese/iron superoxide dismutase C-terminal" evidence="9">
    <location>
        <begin position="96"/>
        <end position="197"/>
    </location>
</feature>
<dbReference type="InterPro" id="IPR036324">
    <property type="entry name" value="Mn/Fe_SOD_N_sf"/>
</dbReference>
<dbReference type="Pfam" id="PF02777">
    <property type="entry name" value="Sod_Fe_C"/>
    <property type="match status" value="3"/>
</dbReference>
<dbReference type="InParanoid" id="A0A024G881"/>
<dbReference type="FunCoup" id="A0A024G881">
    <property type="interactions" value="126"/>
</dbReference>
<evidence type="ECO:0000256" key="1">
    <source>
        <dbReference type="ARBA" id="ARBA00001962"/>
    </source>
</evidence>
<evidence type="ECO:0000256" key="7">
    <source>
        <dbReference type="ARBA" id="ARBA00023004"/>
    </source>
</evidence>
<evidence type="ECO:0000259" key="9">
    <source>
        <dbReference type="Pfam" id="PF02777"/>
    </source>
</evidence>
<dbReference type="GO" id="GO:0005737">
    <property type="term" value="C:cytoplasm"/>
    <property type="evidence" value="ECO:0007669"/>
    <property type="project" value="TreeGrafter"/>
</dbReference>
<name>A0A024G881_9STRA</name>
<dbReference type="InterPro" id="IPR001189">
    <property type="entry name" value="Mn/Fe_SOD"/>
</dbReference>
<feature type="domain" description="Manganese/iron superoxide dismutase C-terminal" evidence="9">
    <location>
        <begin position="274"/>
        <end position="347"/>
    </location>
</feature>
<dbReference type="Proteomes" id="UP000053237">
    <property type="component" value="Unassembled WGS sequence"/>
</dbReference>
<evidence type="ECO:0000256" key="3">
    <source>
        <dbReference type="ARBA" id="ARBA00012682"/>
    </source>
</evidence>
<feature type="domain" description="Manganese/iron superoxide dismutase C-terminal" evidence="9">
    <location>
        <begin position="364"/>
        <end position="397"/>
    </location>
</feature>
<protein>
    <recommendedName>
        <fullName evidence="4">Superoxide dismutase [Fe]</fullName>
        <ecNumber evidence="3">1.15.1.1</ecNumber>
    </recommendedName>
</protein>
<reference evidence="10 11" key="1">
    <citation type="submission" date="2012-05" db="EMBL/GenBank/DDBJ databases">
        <title>Recombination and specialization in a pathogen metapopulation.</title>
        <authorList>
            <person name="Gardiner A."/>
            <person name="Kemen E."/>
            <person name="Schultz-Larsen T."/>
            <person name="MacLean D."/>
            <person name="Van Oosterhout C."/>
            <person name="Jones J.D.G."/>
        </authorList>
    </citation>
    <scope>NUCLEOTIDE SEQUENCE [LARGE SCALE GENOMIC DNA]</scope>
    <source>
        <strain evidence="10 11">Ac Nc2</strain>
    </source>
</reference>
<dbReference type="GO" id="GO:0004784">
    <property type="term" value="F:superoxide dismutase activity"/>
    <property type="evidence" value="ECO:0007669"/>
    <property type="project" value="UniProtKB-EC"/>
</dbReference>
<dbReference type="SUPFAM" id="SSF46609">
    <property type="entry name" value="Fe,Mn superoxide dismutase (SOD), N-terminal domain"/>
    <property type="match status" value="2"/>
</dbReference>
<dbReference type="STRING" id="65357.A0A024G881"/>
<comment type="similarity">
    <text evidence="2">Belongs to the iron/manganese superoxide dismutase family.</text>
</comment>
<evidence type="ECO:0000313" key="10">
    <source>
        <dbReference type="EMBL" id="CCI43081.1"/>
    </source>
</evidence>
<comment type="caution">
    <text evidence="10">The sequence shown here is derived from an EMBL/GenBank/DDBJ whole genome shotgun (WGS) entry which is preliminary data.</text>
</comment>
<evidence type="ECO:0000256" key="2">
    <source>
        <dbReference type="ARBA" id="ARBA00008714"/>
    </source>
</evidence>
<dbReference type="InterPro" id="IPR019831">
    <property type="entry name" value="Mn/Fe_SOD_N"/>
</dbReference>
<dbReference type="Pfam" id="PF00081">
    <property type="entry name" value="Sod_Fe_N"/>
    <property type="match status" value="1"/>
</dbReference>
<dbReference type="InterPro" id="IPR019832">
    <property type="entry name" value="Mn/Fe_SOD_C"/>
</dbReference>
<dbReference type="OrthoDB" id="239262at2759"/>
<feature type="domain" description="Manganese/iron superoxide dismutase N-terminal" evidence="8">
    <location>
        <begin position="4"/>
        <end position="85"/>
    </location>
</feature>
<evidence type="ECO:0000259" key="8">
    <source>
        <dbReference type="Pfam" id="PF00081"/>
    </source>
</evidence>
<dbReference type="PANTHER" id="PTHR43595">
    <property type="entry name" value="37S RIBOSOMAL PROTEIN S26, MITOCHONDRIAL"/>
    <property type="match status" value="1"/>
</dbReference>
<evidence type="ECO:0000256" key="4">
    <source>
        <dbReference type="ARBA" id="ARBA00014767"/>
    </source>
</evidence>
<gene>
    <name evidence="10" type="ORF">BN9_038650</name>
</gene>
<dbReference type="EC" id="1.15.1.1" evidence="3"/>
<keyword evidence="11" id="KW-1185">Reference proteome</keyword>
<dbReference type="EMBL" id="CAIX01000043">
    <property type="protein sequence ID" value="CCI43081.1"/>
    <property type="molecule type" value="Genomic_DNA"/>
</dbReference>
<dbReference type="AlphaFoldDB" id="A0A024G881"/>
<dbReference type="PRINTS" id="PR01703">
    <property type="entry name" value="MNSODISMTASE"/>
</dbReference>
<evidence type="ECO:0000313" key="11">
    <source>
        <dbReference type="Proteomes" id="UP000053237"/>
    </source>
</evidence>
<keyword evidence="6" id="KW-0560">Oxidoreductase</keyword>
<sequence length="414" mass="46574">MSIEFPNLPYSYSALEPYIDTLTMNLHHAQHHQTYVHSLKKFLETEQNGELKGKDIVEIIQNAKAEKIRNNGGGHYNHSLFWLWLAPPGTANSAPYGNLSARIDADFGSIDAMKTQFNAAAATRFGSGWAWLGVGSNGKLGITSTPNQDNPLMPDVDEPMIPILGLDVWEHSYFLKYQNRRPEYIHAFWKLVNWDQVVYCYDEHASKQKPVPVEMVDLPSGKSYQGGELKDKDIVQVVQNAKAEPIRNNAGGHYNHSLFWTVMGPPGSVSQAPGGKLKAKIQEAFGSIDRMKEEFGTVAAERFGSGWAWLGVKPDGTVGITSTMNQDNPLMPNAVDPMIPIMGLDVSLYHCYTARNPSTNFGRFQVWEHAYYLKYHNRRKEYISAFWNITNWDQVTANYDMFASKQNPIPIPGN</sequence>
<keyword evidence="7" id="KW-0408">Iron</keyword>
<dbReference type="GO" id="GO:0046872">
    <property type="term" value="F:metal ion binding"/>
    <property type="evidence" value="ECO:0007669"/>
    <property type="project" value="UniProtKB-KW"/>
</dbReference>